<evidence type="ECO:0000259" key="3">
    <source>
        <dbReference type="Pfam" id="PF09822"/>
    </source>
</evidence>
<dbReference type="InterPro" id="IPR019196">
    <property type="entry name" value="ABC_transp_unknown"/>
</dbReference>
<feature type="compositionally biased region" description="Pro residues" evidence="1">
    <location>
        <begin position="296"/>
        <end position="307"/>
    </location>
</feature>
<proteinExistence type="predicted"/>
<accession>A0A7C3VE37</accession>
<feature type="region of interest" description="Disordered" evidence="1">
    <location>
        <begin position="450"/>
        <end position="471"/>
    </location>
</feature>
<dbReference type="Pfam" id="PF23357">
    <property type="entry name" value="DUF7088"/>
    <property type="match status" value="1"/>
</dbReference>
<dbReference type="AlphaFoldDB" id="A0A7C3VE37"/>
<evidence type="ECO:0000259" key="4">
    <source>
        <dbReference type="Pfam" id="PF23357"/>
    </source>
</evidence>
<protein>
    <submittedName>
        <fullName evidence="5">Uncharacterized protein</fullName>
    </submittedName>
</protein>
<evidence type="ECO:0000256" key="2">
    <source>
        <dbReference type="SAM" id="Phobius"/>
    </source>
</evidence>
<feature type="transmembrane region" description="Helical" evidence="2">
    <location>
        <begin position="582"/>
        <end position="604"/>
    </location>
</feature>
<dbReference type="Pfam" id="PF09822">
    <property type="entry name" value="ABC_transp_aux"/>
    <property type="match status" value="1"/>
</dbReference>
<evidence type="ECO:0000256" key="1">
    <source>
        <dbReference type="SAM" id="MobiDB-lite"/>
    </source>
</evidence>
<comment type="caution">
    <text evidence="5">The sequence shown here is derived from an EMBL/GenBank/DDBJ whole genome shotgun (WGS) entry which is preliminary data.</text>
</comment>
<feature type="domain" description="ABC-type uncharacterised transport system" evidence="3">
    <location>
        <begin position="323"/>
        <end position="536"/>
    </location>
</feature>
<dbReference type="EMBL" id="DSPX01000002">
    <property type="protein sequence ID" value="HGF99091.1"/>
    <property type="molecule type" value="Genomic_DNA"/>
</dbReference>
<dbReference type="InterPro" id="IPR029062">
    <property type="entry name" value="Class_I_gatase-like"/>
</dbReference>
<name>A0A7C3VE37_9CYAN</name>
<feature type="region of interest" description="Disordered" evidence="1">
    <location>
        <begin position="257"/>
        <end position="322"/>
    </location>
</feature>
<organism evidence="5">
    <name type="scientific">Planktothricoides sp. SpSt-374</name>
    <dbReference type="NCBI Taxonomy" id="2282167"/>
    <lineage>
        <taxon>Bacteria</taxon>
        <taxon>Bacillati</taxon>
        <taxon>Cyanobacteriota</taxon>
        <taxon>Cyanophyceae</taxon>
        <taxon>Oscillatoriophycideae</taxon>
        <taxon>Oscillatoriales</taxon>
        <taxon>Oscillatoriaceae</taxon>
        <taxon>Planktothricoides</taxon>
    </lineage>
</organism>
<keyword evidence="2" id="KW-1133">Transmembrane helix</keyword>
<feature type="transmembrane region" description="Helical" evidence="2">
    <location>
        <begin position="6"/>
        <end position="26"/>
    </location>
</feature>
<feature type="domain" description="DUF7088" evidence="4">
    <location>
        <begin position="100"/>
        <end position="161"/>
    </location>
</feature>
<feature type="transmembrane region" description="Helical" evidence="2">
    <location>
        <begin position="71"/>
        <end position="94"/>
    </location>
</feature>
<feature type="compositionally biased region" description="Pro residues" evidence="1">
    <location>
        <begin position="500"/>
        <end position="514"/>
    </location>
</feature>
<sequence>MRKFLLKYGWLLAMMLVAMGLSAGFVSQLWVPVPVGMIAAGVLTFSLWLIFQEAVGGGFGGERLTEASTNIVISAVSFLVILGLTNFIALRYVVRLDLTENDRFTLAPETEQLMQSLNQPVKLWIFDDRPPIPADLELLNNYRRLSPDNFNFEYANPYEQDSLALKFQVKDTGEAYLTSNDASHSSFVQSIKNRPLSESRLTNAIAEFLADRTFQVSFLTGHGERPLQPGRGAISRAISTLEEKNFTTAPLTLMAASGADVPPTANPQAGDPVTEPSPTPEAPPTANPQVGDPVTEPSPTPEAPPTANPQAGDPVTEPSPTPTLAIAEDTAVVAIIGPRRPLSETTISALKSYLDRGGSLFVALDYGMETGLDSLLAEWGITLDKRLAIDESGTGSFLGLGPATPVITKYGDHPIVRDFTESFSFYRFSRPVIIEEKTGITATPLLITNEPSWGESEPQTQNLKFDEGKDLPGPLTLGVALVRTGETGRGGDGERVQRTPSPPVTPSPSPPVSPSPSSSPARIVVIGNSDFMSDGRFELQLNGDVFLNSIAWLSKQNEDILSIRPKETTNRRIEMSPIQSRLVKLTALAVFPLLGLLLSAIFWVQKRSS</sequence>
<feature type="region of interest" description="Disordered" evidence="1">
    <location>
        <begin position="484"/>
        <end position="520"/>
    </location>
</feature>
<gene>
    <name evidence="5" type="ORF">ENR15_00030</name>
</gene>
<reference evidence="5" key="1">
    <citation type="journal article" date="2020" name="mSystems">
        <title>Genome- and Community-Level Interaction Insights into Carbon Utilization and Element Cycling Functions of Hydrothermarchaeota in Hydrothermal Sediment.</title>
        <authorList>
            <person name="Zhou Z."/>
            <person name="Liu Y."/>
            <person name="Xu W."/>
            <person name="Pan J."/>
            <person name="Luo Z.H."/>
            <person name="Li M."/>
        </authorList>
    </citation>
    <scope>NUCLEOTIDE SEQUENCE [LARGE SCALE GENOMIC DNA]</scope>
    <source>
        <strain evidence="5">SpSt-374</strain>
    </source>
</reference>
<feature type="transmembrane region" description="Helical" evidence="2">
    <location>
        <begin position="33"/>
        <end position="51"/>
    </location>
</feature>
<evidence type="ECO:0000313" key="5">
    <source>
        <dbReference type="EMBL" id="HGF99091.1"/>
    </source>
</evidence>
<keyword evidence="2" id="KW-0472">Membrane</keyword>
<keyword evidence="2" id="KW-0812">Transmembrane</keyword>
<dbReference type="SUPFAM" id="SSF52317">
    <property type="entry name" value="Class I glutamine amidotransferase-like"/>
    <property type="match status" value="1"/>
</dbReference>
<feature type="compositionally biased region" description="Pro residues" evidence="1">
    <location>
        <begin position="275"/>
        <end position="286"/>
    </location>
</feature>
<dbReference type="InterPro" id="IPR055396">
    <property type="entry name" value="DUF7088"/>
</dbReference>